<name>A0ABS6P685_9PSED</name>
<reference evidence="2" key="1">
    <citation type="submission" date="2021-06" db="EMBL/GenBank/DDBJ databases">
        <title>Updating the genus Pseudomonas: Description of 43 new species and partition of the Pseudomonas putida group.</title>
        <authorList>
            <person name="Girard L."/>
            <person name="Lood C."/>
            <person name="Vandamme P."/>
            <person name="Rokni-Zadeh H."/>
            <person name="Van Noort V."/>
            <person name="Hofte M."/>
            <person name="Lavigne R."/>
            <person name="De Mot R."/>
        </authorList>
    </citation>
    <scope>NUCLEOTIDE SEQUENCE</scope>
    <source>
        <strain evidence="2">SWRI103</strain>
    </source>
</reference>
<accession>A0ABS6P685</accession>
<proteinExistence type="predicted"/>
<feature type="compositionally biased region" description="Polar residues" evidence="1">
    <location>
        <begin position="1"/>
        <end position="31"/>
    </location>
</feature>
<comment type="caution">
    <text evidence="2">The sequence shown here is derived from an EMBL/GenBank/DDBJ whole genome shotgun (WGS) entry which is preliminary data.</text>
</comment>
<gene>
    <name evidence="2" type="ORF">KVG91_25505</name>
</gene>
<dbReference type="EMBL" id="JAHSTY010000002">
    <property type="protein sequence ID" value="MBV4455945.1"/>
    <property type="molecule type" value="Genomic_DNA"/>
</dbReference>
<dbReference type="RefSeq" id="WP_169377223.1">
    <property type="nucleotide sequence ID" value="NZ_JAHSTY010000002.1"/>
</dbReference>
<keyword evidence="3" id="KW-1185">Reference proteome</keyword>
<organism evidence="2 3">
    <name type="scientific">Pseudomonas azadiae</name>
    <dbReference type="NCBI Taxonomy" id="2843612"/>
    <lineage>
        <taxon>Bacteria</taxon>
        <taxon>Pseudomonadati</taxon>
        <taxon>Pseudomonadota</taxon>
        <taxon>Gammaproteobacteria</taxon>
        <taxon>Pseudomonadales</taxon>
        <taxon>Pseudomonadaceae</taxon>
        <taxon>Pseudomonas</taxon>
    </lineage>
</organism>
<protein>
    <submittedName>
        <fullName evidence="2">Uncharacterized protein</fullName>
    </submittedName>
</protein>
<dbReference type="Proteomes" id="UP001048976">
    <property type="component" value="Unassembled WGS sequence"/>
</dbReference>
<evidence type="ECO:0000313" key="2">
    <source>
        <dbReference type="EMBL" id="MBV4455945.1"/>
    </source>
</evidence>
<sequence length="143" mass="16050">MLPIANLNTPLSFSSSSPEHTVQKRSTSNLPNPHCNVGNKHLLSMIKEHFREYAAGADDQYVNFNELKEAAGLRPTTRTFSAEATAAAKELLERPNLLRELDIGIGFLGFPGNEDQRFDIENLDYLIRANQSTVTFCRQGKWI</sequence>
<feature type="region of interest" description="Disordered" evidence="1">
    <location>
        <begin position="1"/>
        <end position="33"/>
    </location>
</feature>
<evidence type="ECO:0000313" key="3">
    <source>
        <dbReference type="Proteomes" id="UP001048976"/>
    </source>
</evidence>
<evidence type="ECO:0000256" key="1">
    <source>
        <dbReference type="SAM" id="MobiDB-lite"/>
    </source>
</evidence>